<sequence length="303" mass="33559">MGFKRKELQLQQGIEDTDELQVFDCSFQENTDTETEESDIDDPTDVDLELLVNVVTKKTGDSQRPDGTGTTVGNKIQASFKPSLMFAKIKDFRGEVQITNAFHATRLYLNPMISELTDLTERLSDDHLSVALVDKQDGKKDGKRIKYDWNDAEIKSIAEVNEANQSIVGVKAEELWDGSYEEIEDPEILPEHILSLIGKSFCFGLSISSDNVTNGADTFVVLEVCSGDKVLSIENGSYSFSGIATTSSTMSSGSVLMLDQKSSEDCPTPITKRKVDHSDLTDISSSSKKLCTKMIKQEKEKKE</sequence>
<accession>A0A8S9GDX0</accession>
<comment type="caution">
    <text evidence="2">The sequence shown here is derived from an EMBL/GenBank/DDBJ whole genome shotgun (WGS) entry which is preliminary data.</text>
</comment>
<dbReference type="EMBL" id="QGKW02002005">
    <property type="protein sequence ID" value="KAF2542648.1"/>
    <property type="molecule type" value="Genomic_DNA"/>
</dbReference>
<name>A0A8S9GDX0_BRACR</name>
<reference evidence="2" key="1">
    <citation type="submission" date="2019-12" db="EMBL/GenBank/DDBJ databases">
        <title>Genome sequencing and annotation of Brassica cretica.</title>
        <authorList>
            <person name="Studholme D.J."/>
            <person name="Sarris P.F."/>
        </authorList>
    </citation>
    <scope>NUCLEOTIDE SEQUENCE</scope>
    <source>
        <strain evidence="2">PFS-001/15</strain>
        <tissue evidence="2">Leaf</tissue>
    </source>
</reference>
<feature type="region of interest" description="Disordered" evidence="1">
    <location>
        <begin position="261"/>
        <end position="281"/>
    </location>
</feature>
<dbReference type="Proteomes" id="UP000712281">
    <property type="component" value="Unassembled WGS sequence"/>
</dbReference>
<evidence type="ECO:0000313" key="2">
    <source>
        <dbReference type="EMBL" id="KAF2542648.1"/>
    </source>
</evidence>
<organism evidence="2 3">
    <name type="scientific">Brassica cretica</name>
    <name type="common">Mustard</name>
    <dbReference type="NCBI Taxonomy" id="69181"/>
    <lineage>
        <taxon>Eukaryota</taxon>
        <taxon>Viridiplantae</taxon>
        <taxon>Streptophyta</taxon>
        <taxon>Embryophyta</taxon>
        <taxon>Tracheophyta</taxon>
        <taxon>Spermatophyta</taxon>
        <taxon>Magnoliopsida</taxon>
        <taxon>eudicotyledons</taxon>
        <taxon>Gunneridae</taxon>
        <taxon>Pentapetalae</taxon>
        <taxon>rosids</taxon>
        <taxon>malvids</taxon>
        <taxon>Brassicales</taxon>
        <taxon>Brassicaceae</taxon>
        <taxon>Brassiceae</taxon>
        <taxon>Brassica</taxon>
    </lineage>
</organism>
<evidence type="ECO:0000256" key="1">
    <source>
        <dbReference type="SAM" id="MobiDB-lite"/>
    </source>
</evidence>
<gene>
    <name evidence="2" type="ORF">F2Q68_00029251</name>
</gene>
<protein>
    <submittedName>
        <fullName evidence="2">Uncharacterized protein</fullName>
    </submittedName>
</protein>
<evidence type="ECO:0000313" key="3">
    <source>
        <dbReference type="Proteomes" id="UP000712281"/>
    </source>
</evidence>
<dbReference type="AlphaFoldDB" id="A0A8S9GDX0"/>
<proteinExistence type="predicted"/>